<sequence>MEQLFKALGDENRLRIINLLRKSELCVCELELILDATQSNISRHLSKLKAEGIINSRKDAQWIHYRINEQFIKEQEFLYKHLNQKMESNKLFSQDTERLHIYKNSSLTCEDIRKNQNINIESIVEGKEKQ</sequence>
<dbReference type="InterPro" id="IPR036388">
    <property type="entry name" value="WH-like_DNA-bd_sf"/>
</dbReference>
<keyword evidence="3" id="KW-0804">Transcription</keyword>
<organism evidence="5 6">
    <name type="scientific">Desulfuribacillus alkaliarsenatis</name>
    <dbReference type="NCBI Taxonomy" id="766136"/>
    <lineage>
        <taxon>Bacteria</taxon>
        <taxon>Bacillati</taxon>
        <taxon>Bacillota</taxon>
        <taxon>Desulfuribacillia</taxon>
        <taxon>Desulfuribacillales</taxon>
        <taxon>Desulfuribacillaceae</taxon>
        <taxon>Desulfuribacillus</taxon>
    </lineage>
</organism>
<dbReference type="PANTHER" id="PTHR33154:SF18">
    <property type="entry name" value="ARSENICAL RESISTANCE OPERON REPRESSOR"/>
    <property type="match status" value="1"/>
</dbReference>
<dbReference type="AlphaFoldDB" id="A0A1E5G0L8"/>
<dbReference type="STRING" id="766136.BHF68_07360"/>
<evidence type="ECO:0000259" key="4">
    <source>
        <dbReference type="PROSITE" id="PS50987"/>
    </source>
</evidence>
<dbReference type="RefSeq" id="WP_069643477.1">
    <property type="nucleotide sequence ID" value="NZ_MIJE01000031.1"/>
</dbReference>
<dbReference type="Gene3D" id="1.10.10.10">
    <property type="entry name" value="Winged helix-like DNA-binding domain superfamily/Winged helix DNA-binding domain"/>
    <property type="match status" value="1"/>
</dbReference>
<protein>
    <submittedName>
        <fullName evidence="5">Transcriptional regulator</fullName>
    </submittedName>
</protein>
<accession>A0A1E5G0L8</accession>
<keyword evidence="6" id="KW-1185">Reference proteome</keyword>
<gene>
    <name evidence="5" type="ORF">BHF68_07360</name>
</gene>
<dbReference type="SMART" id="SM00418">
    <property type="entry name" value="HTH_ARSR"/>
    <property type="match status" value="1"/>
</dbReference>
<dbReference type="GO" id="GO:0003700">
    <property type="term" value="F:DNA-binding transcription factor activity"/>
    <property type="evidence" value="ECO:0007669"/>
    <property type="project" value="InterPro"/>
</dbReference>
<keyword evidence="1" id="KW-0805">Transcription regulation</keyword>
<evidence type="ECO:0000313" key="5">
    <source>
        <dbReference type="EMBL" id="OEF96468.1"/>
    </source>
</evidence>
<dbReference type="Pfam" id="PF01022">
    <property type="entry name" value="HTH_5"/>
    <property type="match status" value="1"/>
</dbReference>
<dbReference type="InterPro" id="IPR051081">
    <property type="entry name" value="HTH_MetalResp_TranReg"/>
</dbReference>
<dbReference type="PRINTS" id="PR00778">
    <property type="entry name" value="HTHARSR"/>
</dbReference>
<dbReference type="NCBIfam" id="NF033788">
    <property type="entry name" value="HTH_metalloreg"/>
    <property type="match status" value="1"/>
</dbReference>
<dbReference type="CDD" id="cd00090">
    <property type="entry name" value="HTH_ARSR"/>
    <property type="match status" value="1"/>
</dbReference>
<dbReference type="InterPro" id="IPR001845">
    <property type="entry name" value="HTH_ArsR_DNA-bd_dom"/>
</dbReference>
<evidence type="ECO:0000256" key="3">
    <source>
        <dbReference type="ARBA" id="ARBA00023163"/>
    </source>
</evidence>
<dbReference type="EMBL" id="MIJE01000031">
    <property type="protein sequence ID" value="OEF96468.1"/>
    <property type="molecule type" value="Genomic_DNA"/>
</dbReference>
<dbReference type="InterPro" id="IPR036390">
    <property type="entry name" value="WH_DNA-bd_sf"/>
</dbReference>
<dbReference type="PANTHER" id="PTHR33154">
    <property type="entry name" value="TRANSCRIPTIONAL REGULATOR, ARSR FAMILY"/>
    <property type="match status" value="1"/>
</dbReference>
<name>A0A1E5G0L8_9FIRM</name>
<dbReference type="GO" id="GO:0003677">
    <property type="term" value="F:DNA binding"/>
    <property type="evidence" value="ECO:0007669"/>
    <property type="project" value="UniProtKB-KW"/>
</dbReference>
<evidence type="ECO:0000313" key="6">
    <source>
        <dbReference type="Proteomes" id="UP000094296"/>
    </source>
</evidence>
<evidence type="ECO:0000256" key="2">
    <source>
        <dbReference type="ARBA" id="ARBA00023125"/>
    </source>
</evidence>
<keyword evidence="2" id="KW-0238">DNA-binding</keyword>
<dbReference type="OrthoDB" id="9790747at2"/>
<proteinExistence type="predicted"/>
<feature type="domain" description="HTH arsR-type" evidence="4">
    <location>
        <begin position="1"/>
        <end position="87"/>
    </location>
</feature>
<evidence type="ECO:0000256" key="1">
    <source>
        <dbReference type="ARBA" id="ARBA00023015"/>
    </source>
</evidence>
<dbReference type="InterPro" id="IPR011991">
    <property type="entry name" value="ArsR-like_HTH"/>
</dbReference>
<dbReference type="PROSITE" id="PS50987">
    <property type="entry name" value="HTH_ARSR_2"/>
    <property type="match status" value="1"/>
</dbReference>
<dbReference type="Proteomes" id="UP000094296">
    <property type="component" value="Unassembled WGS sequence"/>
</dbReference>
<dbReference type="SUPFAM" id="SSF46785">
    <property type="entry name" value="Winged helix' DNA-binding domain"/>
    <property type="match status" value="1"/>
</dbReference>
<reference evidence="5 6" key="1">
    <citation type="submission" date="2016-09" db="EMBL/GenBank/DDBJ databases">
        <title>Draft genome sequence for the type strain of Desulfuribacillus alkaliarsenatis AHT28, an obligately anaerobic, sulfidogenic bacterium isolated from Russian soda lake sediments.</title>
        <authorList>
            <person name="Abin C.A."/>
            <person name="Hollibaugh J.T."/>
        </authorList>
    </citation>
    <scope>NUCLEOTIDE SEQUENCE [LARGE SCALE GENOMIC DNA]</scope>
    <source>
        <strain evidence="5 6">AHT28</strain>
    </source>
</reference>
<comment type="caution">
    <text evidence="5">The sequence shown here is derived from an EMBL/GenBank/DDBJ whole genome shotgun (WGS) entry which is preliminary data.</text>
</comment>